<proteinExistence type="predicted"/>
<protein>
    <submittedName>
        <fullName evidence="2">Uncharacterized protein</fullName>
    </submittedName>
</protein>
<name>A0A4Z2FF54_9TELE</name>
<feature type="compositionally biased region" description="Basic and acidic residues" evidence="1">
    <location>
        <begin position="1"/>
        <end position="12"/>
    </location>
</feature>
<evidence type="ECO:0000313" key="3">
    <source>
        <dbReference type="Proteomes" id="UP000314294"/>
    </source>
</evidence>
<dbReference type="Proteomes" id="UP000314294">
    <property type="component" value="Unassembled WGS sequence"/>
</dbReference>
<feature type="compositionally biased region" description="Polar residues" evidence="1">
    <location>
        <begin position="50"/>
        <end position="61"/>
    </location>
</feature>
<feature type="compositionally biased region" description="Basic and acidic residues" evidence="1">
    <location>
        <begin position="63"/>
        <end position="80"/>
    </location>
</feature>
<reference evidence="2 3" key="1">
    <citation type="submission" date="2019-03" db="EMBL/GenBank/DDBJ databases">
        <title>First draft genome of Liparis tanakae, snailfish: a comprehensive survey of snailfish specific genes.</title>
        <authorList>
            <person name="Kim W."/>
            <person name="Song I."/>
            <person name="Jeong J.-H."/>
            <person name="Kim D."/>
            <person name="Kim S."/>
            <person name="Ryu S."/>
            <person name="Song J.Y."/>
            <person name="Lee S.K."/>
        </authorList>
    </citation>
    <scope>NUCLEOTIDE SEQUENCE [LARGE SCALE GENOMIC DNA]</scope>
    <source>
        <tissue evidence="2">Muscle</tissue>
    </source>
</reference>
<keyword evidence="3" id="KW-1185">Reference proteome</keyword>
<dbReference type="EMBL" id="SRLO01001247">
    <property type="protein sequence ID" value="TNN39799.1"/>
    <property type="molecule type" value="Genomic_DNA"/>
</dbReference>
<comment type="caution">
    <text evidence="2">The sequence shown here is derived from an EMBL/GenBank/DDBJ whole genome shotgun (WGS) entry which is preliminary data.</text>
</comment>
<accession>A0A4Z2FF54</accession>
<organism evidence="2 3">
    <name type="scientific">Liparis tanakae</name>
    <name type="common">Tanaka's snailfish</name>
    <dbReference type="NCBI Taxonomy" id="230148"/>
    <lineage>
        <taxon>Eukaryota</taxon>
        <taxon>Metazoa</taxon>
        <taxon>Chordata</taxon>
        <taxon>Craniata</taxon>
        <taxon>Vertebrata</taxon>
        <taxon>Euteleostomi</taxon>
        <taxon>Actinopterygii</taxon>
        <taxon>Neopterygii</taxon>
        <taxon>Teleostei</taxon>
        <taxon>Neoteleostei</taxon>
        <taxon>Acanthomorphata</taxon>
        <taxon>Eupercaria</taxon>
        <taxon>Perciformes</taxon>
        <taxon>Cottioidei</taxon>
        <taxon>Cottales</taxon>
        <taxon>Liparidae</taxon>
        <taxon>Liparis</taxon>
    </lineage>
</organism>
<sequence>MATAERQTEQRTEAPASRAQKQRRAAGERIEVRPGLRTESIAFVIFGQMSVSASPKCSGSSWRRGEERRGEERRGEERGI</sequence>
<dbReference type="AlphaFoldDB" id="A0A4Z2FF54"/>
<gene>
    <name evidence="2" type="ORF">EYF80_050030</name>
</gene>
<evidence type="ECO:0000256" key="1">
    <source>
        <dbReference type="SAM" id="MobiDB-lite"/>
    </source>
</evidence>
<evidence type="ECO:0000313" key="2">
    <source>
        <dbReference type="EMBL" id="TNN39799.1"/>
    </source>
</evidence>
<feature type="region of interest" description="Disordered" evidence="1">
    <location>
        <begin position="50"/>
        <end position="80"/>
    </location>
</feature>
<feature type="region of interest" description="Disordered" evidence="1">
    <location>
        <begin position="1"/>
        <end position="31"/>
    </location>
</feature>